<dbReference type="InterPro" id="IPR016181">
    <property type="entry name" value="Acyl_CoA_acyltransferase"/>
</dbReference>
<evidence type="ECO:0000313" key="2">
    <source>
        <dbReference type="EMBL" id="HJC24867.1"/>
    </source>
</evidence>
<evidence type="ECO:0000313" key="3">
    <source>
        <dbReference type="Proteomes" id="UP000823891"/>
    </source>
</evidence>
<protein>
    <submittedName>
        <fullName evidence="2">GNAT family N-acetyltransferase</fullName>
    </submittedName>
</protein>
<comment type="caution">
    <text evidence="2">The sequence shown here is derived from an EMBL/GenBank/DDBJ whole genome shotgun (WGS) entry which is preliminary data.</text>
</comment>
<evidence type="ECO:0000259" key="1">
    <source>
        <dbReference type="PROSITE" id="PS51186"/>
    </source>
</evidence>
<dbReference type="InterPro" id="IPR000182">
    <property type="entry name" value="GNAT_dom"/>
</dbReference>
<accession>A0A9D2NI85</accession>
<gene>
    <name evidence="2" type="ORF">H9761_14380</name>
</gene>
<dbReference type="EMBL" id="DWWS01000050">
    <property type="protein sequence ID" value="HJC24867.1"/>
    <property type="molecule type" value="Genomic_DNA"/>
</dbReference>
<sequence>MTAVKDSVRLMRAELSDGRTLYEMQVVCFRPLLEKYQDHEVSPAAEKPEKTLMRLREPFTDFYFILLGDRKIGALRVRHLEERCRLGPIFLLPEYQGRGYAQEAVRQAEARYPDAALWELDTILQEEKLCYLYEKLGYRRTGKTERIKDGMDLVFFEKQIVKEGKR</sequence>
<dbReference type="GO" id="GO:0016747">
    <property type="term" value="F:acyltransferase activity, transferring groups other than amino-acyl groups"/>
    <property type="evidence" value="ECO:0007669"/>
    <property type="project" value="InterPro"/>
</dbReference>
<dbReference type="Proteomes" id="UP000823891">
    <property type="component" value="Unassembled WGS sequence"/>
</dbReference>
<dbReference type="Pfam" id="PF00583">
    <property type="entry name" value="Acetyltransf_1"/>
    <property type="match status" value="1"/>
</dbReference>
<dbReference type="PROSITE" id="PS51186">
    <property type="entry name" value="GNAT"/>
    <property type="match status" value="1"/>
</dbReference>
<reference evidence="2" key="2">
    <citation type="submission" date="2021-04" db="EMBL/GenBank/DDBJ databases">
        <authorList>
            <person name="Gilroy R."/>
        </authorList>
    </citation>
    <scope>NUCLEOTIDE SEQUENCE</scope>
    <source>
        <strain evidence="2">USAMLcec2-132</strain>
    </source>
</reference>
<proteinExistence type="predicted"/>
<reference evidence="2" key="1">
    <citation type="journal article" date="2021" name="PeerJ">
        <title>Extensive microbial diversity within the chicken gut microbiome revealed by metagenomics and culture.</title>
        <authorList>
            <person name="Gilroy R."/>
            <person name="Ravi A."/>
            <person name="Getino M."/>
            <person name="Pursley I."/>
            <person name="Horton D.L."/>
            <person name="Alikhan N.F."/>
            <person name="Baker D."/>
            <person name="Gharbi K."/>
            <person name="Hall N."/>
            <person name="Watson M."/>
            <person name="Adriaenssens E.M."/>
            <person name="Foster-Nyarko E."/>
            <person name="Jarju S."/>
            <person name="Secka A."/>
            <person name="Antonio M."/>
            <person name="Oren A."/>
            <person name="Chaudhuri R.R."/>
            <person name="La Ragione R."/>
            <person name="Hildebrand F."/>
            <person name="Pallen M.J."/>
        </authorList>
    </citation>
    <scope>NUCLEOTIDE SEQUENCE</scope>
    <source>
        <strain evidence="2">USAMLcec2-132</strain>
    </source>
</reference>
<dbReference type="AlphaFoldDB" id="A0A9D2NI85"/>
<feature type="domain" description="N-acetyltransferase" evidence="1">
    <location>
        <begin position="8"/>
        <end position="161"/>
    </location>
</feature>
<name>A0A9D2NI85_9FIRM</name>
<organism evidence="2 3">
    <name type="scientific">Candidatus Eisenbergiella merdavium</name>
    <dbReference type="NCBI Taxonomy" id="2838551"/>
    <lineage>
        <taxon>Bacteria</taxon>
        <taxon>Bacillati</taxon>
        <taxon>Bacillota</taxon>
        <taxon>Clostridia</taxon>
        <taxon>Lachnospirales</taxon>
        <taxon>Lachnospiraceae</taxon>
        <taxon>Eisenbergiella</taxon>
    </lineage>
</organism>
<dbReference type="Gene3D" id="3.40.630.30">
    <property type="match status" value="1"/>
</dbReference>
<dbReference type="SUPFAM" id="SSF55729">
    <property type="entry name" value="Acyl-CoA N-acyltransferases (Nat)"/>
    <property type="match status" value="1"/>
</dbReference>
<dbReference type="CDD" id="cd04301">
    <property type="entry name" value="NAT_SF"/>
    <property type="match status" value="1"/>
</dbReference>